<protein>
    <submittedName>
        <fullName evidence="6">Iron-sulfur cluster repair di-iron protein</fullName>
    </submittedName>
</protein>
<evidence type="ECO:0000256" key="1">
    <source>
        <dbReference type="ARBA" id="ARBA00004496"/>
    </source>
</evidence>
<dbReference type="EMBL" id="CP042434">
    <property type="protein sequence ID" value="QEC73357.1"/>
    <property type="molecule type" value="Genomic_DNA"/>
</dbReference>
<dbReference type="Gene3D" id="1.10.3910.10">
    <property type="entry name" value="SP0561-like"/>
    <property type="match status" value="1"/>
</dbReference>
<proteinExistence type="predicted"/>
<evidence type="ECO:0000256" key="3">
    <source>
        <dbReference type="ARBA" id="ARBA00022723"/>
    </source>
</evidence>
<organism evidence="6 7">
    <name type="scientific">Arachidicoccus ginsenosidivorans</name>
    <dbReference type="NCBI Taxonomy" id="496057"/>
    <lineage>
        <taxon>Bacteria</taxon>
        <taxon>Pseudomonadati</taxon>
        <taxon>Bacteroidota</taxon>
        <taxon>Chitinophagia</taxon>
        <taxon>Chitinophagales</taxon>
        <taxon>Chitinophagaceae</taxon>
        <taxon>Arachidicoccus</taxon>
    </lineage>
</organism>
<dbReference type="KEGG" id="agi:FSB73_18485"/>
<evidence type="ECO:0000313" key="7">
    <source>
        <dbReference type="Proteomes" id="UP000321291"/>
    </source>
</evidence>
<keyword evidence="3" id="KW-0479">Metal-binding</keyword>
<dbReference type="Pfam" id="PF04405">
    <property type="entry name" value="ScdA_N"/>
    <property type="match status" value="1"/>
</dbReference>
<dbReference type="GO" id="GO:0005737">
    <property type="term" value="C:cytoplasm"/>
    <property type="evidence" value="ECO:0007669"/>
    <property type="project" value="UniProtKB-SubCell"/>
</dbReference>
<comment type="subcellular location">
    <subcellularLocation>
        <location evidence="1">Cytoplasm</location>
    </subcellularLocation>
</comment>
<dbReference type="Proteomes" id="UP000321291">
    <property type="component" value="Chromosome"/>
</dbReference>
<gene>
    <name evidence="6" type="primary">ric</name>
    <name evidence="6" type="ORF">FSB73_18485</name>
</gene>
<keyword evidence="4" id="KW-0408">Iron</keyword>
<reference evidence="6 7" key="1">
    <citation type="journal article" date="2017" name="Int. J. Syst. Evol. Microbiol.">
        <title>Arachidicoccus ginsenosidivorans sp. nov., with ginsenoside-converting activity isolated from ginseng cultivating soil.</title>
        <authorList>
            <person name="Siddiqi M.Z."/>
            <person name="Aslam Z."/>
            <person name="Im W.T."/>
        </authorList>
    </citation>
    <scope>NUCLEOTIDE SEQUENCE [LARGE SCALE GENOMIC DNA]</scope>
    <source>
        <strain evidence="6 7">Gsoil 809</strain>
    </source>
</reference>
<dbReference type="NCBIfam" id="TIGR03652">
    <property type="entry name" value="FeS_repair_RIC"/>
    <property type="match status" value="1"/>
</dbReference>
<evidence type="ECO:0000256" key="2">
    <source>
        <dbReference type="ARBA" id="ARBA00022490"/>
    </source>
</evidence>
<dbReference type="RefSeq" id="WP_146785570.1">
    <property type="nucleotide sequence ID" value="NZ_CP042434.1"/>
</dbReference>
<evidence type="ECO:0000256" key="4">
    <source>
        <dbReference type="ARBA" id="ARBA00023004"/>
    </source>
</evidence>
<sequence>MQILKSTILGDIVAENYQTAAVLEKYQLDFCCHGTRSLAEACLAKNLDTDNVAQELQQTIDGNGAPFTEQVGVPKGLKDWPLDLMADYVEKTHHRYVTRQTPVIEGYLNKIVQVHGDRHPELSEIRDIFQQTAGELAMHMKKEELMLFPFIRKITTASISGAKISAPPFGSIANPVNAMLADHEAEGERSARIRTLCNDFTPPADGCNTYKLTFQLLEAFEQDLHQHIHIENNILFPRAIELEPSVLS</sequence>
<dbReference type="AlphaFoldDB" id="A0A5B8VP09"/>
<evidence type="ECO:0000313" key="6">
    <source>
        <dbReference type="EMBL" id="QEC73357.1"/>
    </source>
</evidence>
<keyword evidence="2" id="KW-0963">Cytoplasm</keyword>
<dbReference type="OrthoDB" id="9797132at2"/>
<accession>A0A5B8VP09</accession>
<dbReference type="InterPro" id="IPR038062">
    <property type="entry name" value="ScdA-like_N_sf"/>
</dbReference>
<evidence type="ECO:0000259" key="5">
    <source>
        <dbReference type="Pfam" id="PF01814"/>
    </source>
</evidence>
<dbReference type="Gene3D" id="1.20.120.520">
    <property type="entry name" value="nmb1532 protein domain like"/>
    <property type="match status" value="1"/>
</dbReference>
<dbReference type="GO" id="GO:0046872">
    <property type="term" value="F:metal ion binding"/>
    <property type="evidence" value="ECO:0007669"/>
    <property type="project" value="UniProtKB-KW"/>
</dbReference>
<dbReference type="InterPro" id="IPR012312">
    <property type="entry name" value="Hemerythrin-like"/>
</dbReference>
<name>A0A5B8VP09_9BACT</name>
<feature type="domain" description="Hemerythrin-like" evidence="5">
    <location>
        <begin position="91"/>
        <end position="239"/>
    </location>
</feature>
<keyword evidence="7" id="KW-1185">Reference proteome</keyword>
<dbReference type="Pfam" id="PF01814">
    <property type="entry name" value="Hemerythrin"/>
    <property type="match status" value="1"/>
</dbReference>
<dbReference type="InterPro" id="IPR019903">
    <property type="entry name" value="RIC_family"/>
</dbReference>
<dbReference type="PANTHER" id="PTHR36438:SF1">
    <property type="entry name" value="IRON-SULFUR CLUSTER REPAIR PROTEIN YTFE"/>
    <property type="match status" value="1"/>
</dbReference>
<dbReference type="PANTHER" id="PTHR36438">
    <property type="entry name" value="IRON-SULFUR CLUSTER REPAIR PROTEIN YTFE"/>
    <property type="match status" value="1"/>
</dbReference>